<evidence type="ECO:0000313" key="1">
    <source>
        <dbReference type="EMBL" id="SVB97707.1"/>
    </source>
</evidence>
<organism evidence="1">
    <name type="scientific">marine metagenome</name>
    <dbReference type="NCBI Taxonomy" id="408172"/>
    <lineage>
        <taxon>unclassified sequences</taxon>
        <taxon>metagenomes</taxon>
        <taxon>ecological metagenomes</taxon>
    </lineage>
</organism>
<reference evidence="1" key="1">
    <citation type="submission" date="2018-05" db="EMBL/GenBank/DDBJ databases">
        <authorList>
            <person name="Lanie J.A."/>
            <person name="Ng W.-L."/>
            <person name="Kazmierczak K.M."/>
            <person name="Andrzejewski T.M."/>
            <person name="Davidsen T.M."/>
            <person name="Wayne K.J."/>
            <person name="Tettelin H."/>
            <person name="Glass J.I."/>
            <person name="Rusch D."/>
            <person name="Podicherti R."/>
            <person name="Tsui H.-C.T."/>
            <person name="Winkler M.E."/>
        </authorList>
    </citation>
    <scope>NUCLEOTIDE SEQUENCE</scope>
</reference>
<sequence>MTNQYLDAILLQTVVCIRTACCHQAEHREHDVGIDIFFRRLESRPFRAALASVCDAIQ</sequence>
<proteinExistence type="predicted"/>
<dbReference type="AlphaFoldDB" id="A0A382IEN5"/>
<gene>
    <name evidence="1" type="ORF">METZ01_LOCUS250561</name>
</gene>
<dbReference type="EMBL" id="UINC01066716">
    <property type="protein sequence ID" value="SVB97707.1"/>
    <property type="molecule type" value="Genomic_DNA"/>
</dbReference>
<accession>A0A382IEN5</accession>
<name>A0A382IEN5_9ZZZZ</name>
<protein>
    <submittedName>
        <fullName evidence="1">Uncharacterized protein</fullName>
    </submittedName>
</protein>